<evidence type="ECO:0000256" key="6">
    <source>
        <dbReference type="ARBA" id="ARBA00022692"/>
    </source>
</evidence>
<evidence type="ECO:0000313" key="12">
    <source>
        <dbReference type="EMBL" id="CAJ1059893.1"/>
    </source>
</evidence>
<keyword evidence="13" id="KW-1185">Reference proteome</keyword>
<evidence type="ECO:0000256" key="8">
    <source>
        <dbReference type="ARBA" id="ARBA00022989"/>
    </source>
</evidence>
<evidence type="ECO:0000256" key="4">
    <source>
        <dbReference type="ARBA" id="ARBA00022427"/>
    </source>
</evidence>
<evidence type="ECO:0000256" key="1">
    <source>
        <dbReference type="ARBA" id="ARBA00004435"/>
    </source>
</evidence>
<keyword evidence="7" id="KW-0965">Cell junction</keyword>
<feature type="transmembrane region" description="Helical" evidence="11">
    <location>
        <begin position="174"/>
        <end position="198"/>
    </location>
</feature>
<dbReference type="GO" id="GO:0005886">
    <property type="term" value="C:plasma membrane"/>
    <property type="evidence" value="ECO:0007669"/>
    <property type="project" value="UniProtKB-SubCell"/>
</dbReference>
<keyword evidence="8 11" id="KW-1133">Transmembrane helix</keyword>
<dbReference type="Proteomes" id="UP001178508">
    <property type="component" value="Chromosome 7"/>
</dbReference>
<protein>
    <submittedName>
        <fullName evidence="12">Claudin-34-like</fullName>
    </submittedName>
</protein>
<evidence type="ECO:0000256" key="11">
    <source>
        <dbReference type="SAM" id="Phobius"/>
    </source>
</evidence>
<accession>A0AAV1FFI4</accession>
<comment type="subcellular location">
    <subcellularLocation>
        <location evidence="1">Cell junction</location>
        <location evidence="1">Tight junction</location>
    </subcellularLocation>
    <subcellularLocation>
        <location evidence="2">Cell membrane</location>
        <topology evidence="2">Multi-pass membrane protein</topology>
    </subcellularLocation>
</comment>
<keyword evidence="5" id="KW-1003">Cell membrane</keyword>
<dbReference type="GO" id="GO:0005923">
    <property type="term" value="C:bicellular tight junction"/>
    <property type="evidence" value="ECO:0007669"/>
    <property type="project" value="UniProtKB-SubCell"/>
</dbReference>
<evidence type="ECO:0000313" key="13">
    <source>
        <dbReference type="Proteomes" id="UP001178508"/>
    </source>
</evidence>
<sequence length="240" mass="26646">MIYLSRTAHWQFLGLMFGFLAWILIVTTTGLNDWRLWTVDNVSVITSGLAWVGIWRACFFTHALPSFETCQSISISDSFVPAEIIVAQVLMVLAVISGLAGNIIAALAMRMAYFSVEDRKNIKLFFRLAGTLYLLTGGMCLTPLIWNVTSVRNNRTIDFPPEFNFPAAPVKQQVGSAVGVGIFASIMMLISGLLFLCYRYAWKTLGPTNSTDTTQAQRSDWPNGLNQGIDNPAFHTEEMS</sequence>
<evidence type="ECO:0000256" key="5">
    <source>
        <dbReference type="ARBA" id="ARBA00022475"/>
    </source>
</evidence>
<name>A0AAV1FFI4_XYRNO</name>
<evidence type="ECO:0000256" key="3">
    <source>
        <dbReference type="ARBA" id="ARBA00008295"/>
    </source>
</evidence>
<dbReference type="InterPro" id="IPR004031">
    <property type="entry name" value="PMP22/EMP/MP20/Claudin"/>
</dbReference>
<feature type="compositionally biased region" description="Polar residues" evidence="10">
    <location>
        <begin position="210"/>
        <end position="229"/>
    </location>
</feature>
<evidence type="ECO:0000256" key="2">
    <source>
        <dbReference type="ARBA" id="ARBA00004651"/>
    </source>
</evidence>
<dbReference type="PANTHER" id="PTHR12002">
    <property type="entry name" value="CLAUDIN"/>
    <property type="match status" value="1"/>
</dbReference>
<dbReference type="EMBL" id="OY660870">
    <property type="protein sequence ID" value="CAJ1059893.1"/>
    <property type="molecule type" value="Genomic_DNA"/>
</dbReference>
<dbReference type="GO" id="GO:0005198">
    <property type="term" value="F:structural molecule activity"/>
    <property type="evidence" value="ECO:0007669"/>
    <property type="project" value="InterPro"/>
</dbReference>
<feature type="transmembrane region" description="Helical" evidence="11">
    <location>
        <begin position="12"/>
        <end position="31"/>
    </location>
</feature>
<dbReference type="Gene3D" id="1.20.140.150">
    <property type="match status" value="1"/>
</dbReference>
<organism evidence="12 13">
    <name type="scientific">Xyrichtys novacula</name>
    <name type="common">Pearly razorfish</name>
    <name type="synonym">Hemipteronotus novacula</name>
    <dbReference type="NCBI Taxonomy" id="13765"/>
    <lineage>
        <taxon>Eukaryota</taxon>
        <taxon>Metazoa</taxon>
        <taxon>Chordata</taxon>
        <taxon>Craniata</taxon>
        <taxon>Vertebrata</taxon>
        <taxon>Euteleostomi</taxon>
        <taxon>Actinopterygii</taxon>
        <taxon>Neopterygii</taxon>
        <taxon>Teleostei</taxon>
        <taxon>Neoteleostei</taxon>
        <taxon>Acanthomorphata</taxon>
        <taxon>Eupercaria</taxon>
        <taxon>Labriformes</taxon>
        <taxon>Labridae</taxon>
        <taxon>Xyrichtys</taxon>
    </lineage>
</organism>
<gene>
    <name evidence="12" type="ORF">XNOV1_A017392</name>
</gene>
<feature type="transmembrane region" description="Helical" evidence="11">
    <location>
        <begin position="84"/>
        <end position="112"/>
    </location>
</feature>
<evidence type="ECO:0000256" key="7">
    <source>
        <dbReference type="ARBA" id="ARBA00022949"/>
    </source>
</evidence>
<evidence type="ECO:0000256" key="10">
    <source>
        <dbReference type="SAM" id="MobiDB-lite"/>
    </source>
</evidence>
<reference evidence="12" key="1">
    <citation type="submission" date="2023-08" db="EMBL/GenBank/DDBJ databases">
        <authorList>
            <person name="Alioto T."/>
            <person name="Alioto T."/>
            <person name="Gomez Garrido J."/>
        </authorList>
    </citation>
    <scope>NUCLEOTIDE SEQUENCE</scope>
</reference>
<evidence type="ECO:0000256" key="9">
    <source>
        <dbReference type="ARBA" id="ARBA00023136"/>
    </source>
</evidence>
<keyword evidence="4" id="KW-0796">Tight junction</keyword>
<feature type="transmembrane region" description="Helical" evidence="11">
    <location>
        <begin position="124"/>
        <end position="146"/>
    </location>
</feature>
<dbReference type="AlphaFoldDB" id="A0AAV1FFI4"/>
<keyword evidence="9 11" id="KW-0472">Membrane</keyword>
<feature type="region of interest" description="Disordered" evidence="10">
    <location>
        <begin position="210"/>
        <end position="240"/>
    </location>
</feature>
<dbReference type="PRINTS" id="PR01077">
    <property type="entry name" value="CLAUDIN"/>
</dbReference>
<comment type="similarity">
    <text evidence="3">Belongs to the claudin family.</text>
</comment>
<dbReference type="InterPro" id="IPR006187">
    <property type="entry name" value="Claudin"/>
</dbReference>
<keyword evidence="6 11" id="KW-0812">Transmembrane</keyword>
<dbReference type="Pfam" id="PF13903">
    <property type="entry name" value="Claudin_2"/>
    <property type="match status" value="1"/>
</dbReference>
<proteinExistence type="inferred from homology"/>